<reference evidence="8 9" key="1">
    <citation type="journal article" date="2016" name="Int. J. Syst. Evol. Microbiol.">
        <title>Tessaracoccus flavus sp. nov., isolated from the drainage system of a lindane-producing factory.</title>
        <authorList>
            <person name="Kumari R."/>
            <person name="Singh P."/>
            <person name="Schumann P."/>
            <person name="Lal R."/>
        </authorList>
    </citation>
    <scope>NUCLEOTIDE SEQUENCE [LARGE SCALE GENOMIC DNA]</scope>
    <source>
        <strain evidence="8 9">RP1T</strain>
    </source>
</reference>
<dbReference type="EC" id="3.1.11.6" evidence="6"/>
<feature type="region of interest" description="Disordered" evidence="7">
    <location>
        <begin position="73"/>
        <end position="94"/>
    </location>
</feature>
<keyword evidence="5 6" id="KW-0269">Exonuclease</keyword>
<organism evidence="8 9">
    <name type="scientific">Tessaracoccus flavus</name>
    <dbReference type="NCBI Taxonomy" id="1610493"/>
    <lineage>
        <taxon>Bacteria</taxon>
        <taxon>Bacillati</taxon>
        <taxon>Actinomycetota</taxon>
        <taxon>Actinomycetes</taxon>
        <taxon>Propionibacteriales</taxon>
        <taxon>Propionibacteriaceae</taxon>
        <taxon>Tessaracoccus</taxon>
    </lineage>
</organism>
<keyword evidence="2 6" id="KW-0963">Cytoplasm</keyword>
<dbReference type="STRING" id="1610493.RPIT_10525"/>
<dbReference type="HAMAP" id="MF_00337">
    <property type="entry name" value="Exonuc_7_S"/>
    <property type="match status" value="1"/>
</dbReference>
<dbReference type="GO" id="GO:0006308">
    <property type="term" value="P:DNA catabolic process"/>
    <property type="evidence" value="ECO:0007669"/>
    <property type="project" value="UniProtKB-UniRule"/>
</dbReference>
<evidence type="ECO:0000256" key="6">
    <source>
        <dbReference type="HAMAP-Rule" id="MF_00337"/>
    </source>
</evidence>
<keyword evidence="9" id="KW-1185">Reference proteome</keyword>
<dbReference type="NCBIfam" id="NF002139">
    <property type="entry name" value="PRK00977.1-3"/>
    <property type="match status" value="1"/>
</dbReference>
<dbReference type="GO" id="GO:0008855">
    <property type="term" value="F:exodeoxyribonuclease VII activity"/>
    <property type="evidence" value="ECO:0007669"/>
    <property type="project" value="UniProtKB-UniRule"/>
</dbReference>
<comment type="catalytic activity">
    <reaction evidence="6">
        <text>Exonucleolytic cleavage in either 5'- to 3'- or 3'- to 5'-direction to yield nucleoside 5'-phosphates.</text>
        <dbReference type="EC" id="3.1.11.6"/>
    </reaction>
</comment>
<dbReference type="PANTHER" id="PTHR34137:SF1">
    <property type="entry name" value="EXODEOXYRIBONUCLEASE 7 SMALL SUBUNIT"/>
    <property type="match status" value="1"/>
</dbReference>
<evidence type="ECO:0000256" key="2">
    <source>
        <dbReference type="ARBA" id="ARBA00022490"/>
    </source>
</evidence>
<evidence type="ECO:0000256" key="4">
    <source>
        <dbReference type="ARBA" id="ARBA00022801"/>
    </source>
</evidence>
<dbReference type="InterPro" id="IPR003761">
    <property type="entry name" value="Exonuc_VII_S"/>
</dbReference>
<protein>
    <recommendedName>
        <fullName evidence="6">Exodeoxyribonuclease 7 small subunit</fullName>
        <ecNumber evidence="6">3.1.11.6</ecNumber>
    </recommendedName>
    <alternativeName>
        <fullName evidence="6">Exodeoxyribonuclease VII small subunit</fullName>
        <shortName evidence="6">Exonuclease VII small subunit</shortName>
    </alternativeName>
</protein>
<accession>A0A1Q2CGE8</accession>
<name>A0A1Q2CGE8_9ACTN</name>
<dbReference type="GO" id="GO:0005829">
    <property type="term" value="C:cytosol"/>
    <property type="evidence" value="ECO:0007669"/>
    <property type="project" value="TreeGrafter"/>
</dbReference>
<evidence type="ECO:0000256" key="1">
    <source>
        <dbReference type="ARBA" id="ARBA00009998"/>
    </source>
</evidence>
<dbReference type="KEGG" id="tfl:RPIT_10525"/>
<dbReference type="NCBIfam" id="TIGR01280">
    <property type="entry name" value="xseB"/>
    <property type="match status" value="1"/>
</dbReference>
<dbReference type="Pfam" id="PF02609">
    <property type="entry name" value="Exonuc_VII_S"/>
    <property type="match status" value="1"/>
</dbReference>
<feature type="compositionally biased region" description="Basic and acidic residues" evidence="7">
    <location>
        <begin position="79"/>
        <end position="94"/>
    </location>
</feature>
<dbReference type="SUPFAM" id="SSF116842">
    <property type="entry name" value="XseB-like"/>
    <property type="match status" value="1"/>
</dbReference>
<feature type="region of interest" description="Disordered" evidence="7">
    <location>
        <begin position="1"/>
        <end position="25"/>
    </location>
</feature>
<keyword evidence="4 6" id="KW-0378">Hydrolase</keyword>
<evidence type="ECO:0000256" key="7">
    <source>
        <dbReference type="SAM" id="MobiDB-lite"/>
    </source>
</evidence>
<dbReference type="EMBL" id="CP019605">
    <property type="protein sequence ID" value="AQP45177.1"/>
    <property type="molecule type" value="Genomic_DNA"/>
</dbReference>
<evidence type="ECO:0000313" key="8">
    <source>
        <dbReference type="EMBL" id="AQP45177.1"/>
    </source>
</evidence>
<dbReference type="InterPro" id="IPR037004">
    <property type="entry name" value="Exonuc_VII_ssu_sf"/>
</dbReference>
<dbReference type="PANTHER" id="PTHR34137">
    <property type="entry name" value="EXODEOXYRIBONUCLEASE 7 SMALL SUBUNIT"/>
    <property type="match status" value="1"/>
</dbReference>
<gene>
    <name evidence="6" type="primary">xseB</name>
    <name evidence="8" type="ORF">RPIT_10525</name>
</gene>
<comment type="similarity">
    <text evidence="1 6">Belongs to the XseB family.</text>
</comment>
<comment type="subcellular location">
    <subcellularLocation>
        <location evidence="6">Cytoplasm</location>
    </subcellularLocation>
</comment>
<keyword evidence="3 6" id="KW-0540">Nuclease</keyword>
<comment type="subunit">
    <text evidence="6">Heterooligomer composed of large and small subunits.</text>
</comment>
<comment type="function">
    <text evidence="6">Bidirectionally degrades single-stranded DNA into large acid-insoluble oligonucleotides, which are then degraded further into small acid-soluble oligonucleotides.</text>
</comment>
<proteinExistence type="inferred from homology"/>
<evidence type="ECO:0000313" key="9">
    <source>
        <dbReference type="Proteomes" id="UP000188324"/>
    </source>
</evidence>
<evidence type="ECO:0000256" key="3">
    <source>
        <dbReference type="ARBA" id="ARBA00022722"/>
    </source>
</evidence>
<dbReference type="Proteomes" id="UP000188324">
    <property type="component" value="Chromosome"/>
</dbReference>
<dbReference type="Gene3D" id="1.10.287.1040">
    <property type="entry name" value="Exonuclease VII, small subunit"/>
    <property type="match status" value="1"/>
</dbReference>
<dbReference type="AlphaFoldDB" id="A0A1Q2CGE8"/>
<evidence type="ECO:0000256" key="5">
    <source>
        <dbReference type="ARBA" id="ARBA00022839"/>
    </source>
</evidence>
<sequence length="94" mass="10558">MASLPSTLSSRRRRKSPMTDEKLSYEAARDELLEVVRRLESGGVSLADSMELWQRGEKLADLCQSYLDGAREQVAQQRARSDREADADSKDPVS</sequence>
<dbReference type="GO" id="GO:0009318">
    <property type="term" value="C:exodeoxyribonuclease VII complex"/>
    <property type="evidence" value="ECO:0007669"/>
    <property type="project" value="UniProtKB-UniRule"/>
</dbReference>